<evidence type="ECO:0000256" key="1">
    <source>
        <dbReference type="SAM" id="Phobius"/>
    </source>
</evidence>
<keyword evidence="1" id="KW-0472">Membrane</keyword>
<accession>A0A562S390</accession>
<sequence length="68" mass="7677">MFLEYFILAVVVAWAVFYLWHLFFRKKGCSCDSCPSAQHASCTAQKLGIICPEEDKGQGEEGDSEEKK</sequence>
<dbReference type="Proteomes" id="UP000318307">
    <property type="component" value="Unassembled WGS sequence"/>
</dbReference>
<name>A0A562S390_9BACT</name>
<keyword evidence="1" id="KW-0812">Transmembrane</keyword>
<feature type="transmembrane region" description="Helical" evidence="1">
    <location>
        <begin position="6"/>
        <end position="24"/>
    </location>
</feature>
<evidence type="ECO:0000313" key="2">
    <source>
        <dbReference type="EMBL" id="TWI75663.1"/>
    </source>
</evidence>
<keyword evidence="3" id="KW-1185">Reference proteome</keyword>
<keyword evidence="1" id="KW-1133">Transmembrane helix</keyword>
<dbReference type="AlphaFoldDB" id="A0A562S390"/>
<dbReference type="EMBL" id="VLLC01000003">
    <property type="protein sequence ID" value="TWI75663.1"/>
    <property type="molecule type" value="Genomic_DNA"/>
</dbReference>
<gene>
    <name evidence="2" type="ORF">LZ24_00714</name>
</gene>
<protein>
    <submittedName>
        <fullName evidence="2">Attachment p12 family protein</fullName>
    </submittedName>
</protein>
<comment type="caution">
    <text evidence="2">The sequence shown here is derived from an EMBL/GenBank/DDBJ whole genome shotgun (WGS) entry which is preliminary data.</text>
</comment>
<dbReference type="OrthoDB" id="5472189at2"/>
<dbReference type="Pfam" id="PF12669">
    <property type="entry name" value="FeoB_associated"/>
    <property type="match status" value="1"/>
</dbReference>
<proteinExistence type="predicted"/>
<evidence type="ECO:0000313" key="3">
    <source>
        <dbReference type="Proteomes" id="UP000318307"/>
    </source>
</evidence>
<organism evidence="2 3">
    <name type="scientific">Desulfobotulus alkaliphilus</name>
    <dbReference type="NCBI Taxonomy" id="622671"/>
    <lineage>
        <taxon>Bacteria</taxon>
        <taxon>Pseudomonadati</taxon>
        <taxon>Thermodesulfobacteriota</taxon>
        <taxon>Desulfobacteria</taxon>
        <taxon>Desulfobacterales</taxon>
        <taxon>Desulfobacteraceae</taxon>
        <taxon>Desulfobotulus</taxon>
    </lineage>
</organism>
<reference evidence="2 3" key="1">
    <citation type="submission" date="2019-07" db="EMBL/GenBank/DDBJ databases">
        <title>Genome sequencing of 100 strains of the haloalkaliphilic chemolithoautotrophic sulfur-oxidizing bacterium Thioalkalivibrio.</title>
        <authorList>
            <person name="Muyzer G."/>
        </authorList>
    </citation>
    <scope>NUCLEOTIDE SEQUENCE [LARGE SCALE GENOMIC DNA]</scope>
    <source>
        <strain evidence="2 3">ASO4-4</strain>
    </source>
</reference>
<dbReference type="RefSeq" id="WP_144682386.1">
    <property type="nucleotide sequence ID" value="NZ_VLLC01000003.1"/>
</dbReference>